<proteinExistence type="predicted"/>
<reference evidence="1" key="1">
    <citation type="submission" date="2020-12" db="EMBL/GenBank/DDBJ databases">
        <title>WGS assembly of Carya illinoinensis cv. Pawnee.</title>
        <authorList>
            <person name="Platts A."/>
            <person name="Shu S."/>
            <person name="Wright S."/>
            <person name="Barry K."/>
            <person name="Edger P."/>
            <person name="Pires J.C."/>
            <person name="Schmutz J."/>
        </authorList>
    </citation>
    <scope>NUCLEOTIDE SEQUENCE</scope>
    <source>
        <tissue evidence="1">Leaf</tissue>
    </source>
</reference>
<name>A0A8T1NJP2_CARIL</name>
<organism evidence="1 2">
    <name type="scientific">Carya illinoinensis</name>
    <name type="common">Pecan</name>
    <dbReference type="NCBI Taxonomy" id="32201"/>
    <lineage>
        <taxon>Eukaryota</taxon>
        <taxon>Viridiplantae</taxon>
        <taxon>Streptophyta</taxon>
        <taxon>Embryophyta</taxon>
        <taxon>Tracheophyta</taxon>
        <taxon>Spermatophyta</taxon>
        <taxon>Magnoliopsida</taxon>
        <taxon>eudicotyledons</taxon>
        <taxon>Gunneridae</taxon>
        <taxon>Pentapetalae</taxon>
        <taxon>rosids</taxon>
        <taxon>fabids</taxon>
        <taxon>Fagales</taxon>
        <taxon>Juglandaceae</taxon>
        <taxon>Carya</taxon>
    </lineage>
</organism>
<protein>
    <submittedName>
        <fullName evidence="1">Uncharacterized protein</fullName>
    </submittedName>
</protein>
<dbReference type="EMBL" id="CM031822">
    <property type="protein sequence ID" value="KAG6630058.1"/>
    <property type="molecule type" value="Genomic_DNA"/>
</dbReference>
<comment type="caution">
    <text evidence="1">The sequence shown here is derived from an EMBL/GenBank/DDBJ whole genome shotgun (WGS) entry which is preliminary data.</text>
</comment>
<dbReference type="Proteomes" id="UP000811609">
    <property type="component" value="Chromosome 14"/>
</dbReference>
<sequence>MVDVNGKEAAPLYKFLKSSKGGPIWRQYKVEFF</sequence>
<evidence type="ECO:0000313" key="1">
    <source>
        <dbReference type="EMBL" id="KAG6630058.1"/>
    </source>
</evidence>
<accession>A0A8T1NJP2</accession>
<gene>
    <name evidence="1" type="ORF">CIPAW_14G128600</name>
</gene>
<keyword evidence="2" id="KW-1185">Reference proteome</keyword>
<evidence type="ECO:0000313" key="2">
    <source>
        <dbReference type="Proteomes" id="UP000811609"/>
    </source>
</evidence>
<dbReference type="AlphaFoldDB" id="A0A8T1NJP2"/>